<keyword evidence="2" id="KW-0007">Acetylation</keyword>
<feature type="domain" description="Peptidase S9 prolyl oligopeptidase catalytic" evidence="6">
    <location>
        <begin position="441"/>
        <end position="650"/>
    </location>
</feature>
<dbReference type="EMBL" id="ML991771">
    <property type="protein sequence ID" value="KAF2240021.1"/>
    <property type="molecule type" value="Genomic_DNA"/>
</dbReference>
<dbReference type="Gene3D" id="2.120.10.30">
    <property type="entry name" value="TolB, C-terminal domain"/>
    <property type="match status" value="1"/>
</dbReference>
<name>A0A6A6HPS4_VIRVR</name>
<protein>
    <recommendedName>
        <fullName evidence="4">Acyl-peptide hydrolase</fullName>
    </recommendedName>
    <alternativeName>
        <fullName evidence="3">Acylaminoacyl-peptidase</fullName>
    </alternativeName>
</protein>
<comment type="function">
    <text evidence="5">This enzyme catalyzes the hydrolysis of the N-terminal peptide bond of an N-acetylated peptide to generate an N-acetylated amino acid and a peptide with a free N-terminus. It preferentially cleaves off Ac-Ala, Ac-Met and Ac-Ser. Also, involved in the degradation of oxidized and glycated proteins.</text>
</comment>
<dbReference type="SUPFAM" id="SSF53474">
    <property type="entry name" value="alpha/beta-Hydrolases"/>
    <property type="match status" value="1"/>
</dbReference>
<dbReference type="InterPro" id="IPR050585">
    <property type="entry name" value="Xaa-Pro_dipeptidyl-ppase/CocE"/>
</dbReference>
<evidence type="ECO:0000313" key="7">
    <source>
        <dbReference type="EMBL" id="KAF2240021.1"/>
    </source>
</evidence>
<dbReference type="GO" id="GO:0004252">
    <property type="term" value="F:serine-type endopeptidase activity"/>
    <property type="evidence" value="ECO:0007669"/>
    <property type="project" value="InterPro"/>
</dbReference>
<dbReference type="PANTHER" id="PTHR43056:SF5">
    <property type="entry name" value="PEPTIDASE S9 PROLYL OLIGOPEPTIDASE CATALYTIC DOMAIN-CONTAINING PROTEIN"/>
    <property type="match status" value="1"/>
</dbReference>
<keyword evidence="8" id="KW-1185">Reference proteome</keyword>
<evidence type="ECO:0000256" key="1">
    <source>
        <dbReference type="ARBA" id="ARBA00022801"/>
    </source>
</evidence>
<dbReference type="PROSITE" id="PS00708">
    <property type="entry name" value="PRO_ENDOPEP_SER"/>
    <property type="match status" value="1"/>
</dbReference>
<dbReference type="InterPro" id="IPR029058">
    <property type="entry name" value="AB_hydrolase_fold"/>
</dbReference>
<evidence type="ECO:0000256" key="2">
    <source>
        <dbReference type="ARBA" id="ARBA00022990"/>
    </source>
</evidence>
<dbReference type="AlphaFoldDB" id="A0A6A6HPS4"/>
<keyword evidence="1" id="KW-0378">Hydrolase</keyword>
<sequence length="655" mass="71679">MTNKTAPYGTWESPITSDIVTGKVVALQAVRANKFSRAVYWLEGRPDGRSCIVERLPNGGVRDVLPSSYSARSSVYEYGGASFALNSSGDIIFVDADSDTVALLKPSTRECQVIQQQKGLRYADFDAHPIVPDKIVAIEEDHTNKANVINRLVAIDTTKNSITTLVEGADFYSSPRWSLNGHNVCWLQWNHPEMPWTGAQLYLADFVDGHVENVRRIGGHPGHESISQPRWAQDGSLYFTTDRSGYWQFSRLLPGSSQATKLTFPGLEDVSFSHCEWFLGSCSYVPLTPETLVASYTKDAKNNLILLHVPSLTTQSLDLPLTSIYVDSPLTAMAALSSTTFLVIGRTDTQPWALYLIDTTSPSLSQPLKTSTDISSLIPYFSTPTHLSFPRPSSSPFPGTKTHGFFFPPHNPSFSAPSNTKPPLIIEGHGGPTSHRTPGLDLTTQFDTSRGYAVLLLNYGGSSGYSKDYREELNSRFGLLDPSDAVAAASWLAANGYVDGERVGIRGGSAGGYLVLQSLVSHPSALAAGVSYYGIGDMGRLIATTHKFESRYLDGLMFAPGMSEGKKEERLRERSPQFHAEKIRAPVLLLQGDADAIVPKGQAEEMARTVKENGGEVRLVIFEGEGHGFLRSDSLKRAKDEEEAWWRKALVKEGS</sequence>
<reference evidence="7" key="1">
    <citation type="journal article" date="2020" name="Stud. Mycol.">
        <title>101 Dothideomycetes genomes: a test case for predicting lifestyles and emergence of pathogens.</title>
        <authorList>
            <person name="Haridas S."/>
            <person name="Albert R."/>
            <person name="Binder M."/>
            <person name="Bloem J."/>
            <person name="Labutti K."/>
            <person name="Salamov A."/>
            <person name="Andreopoulos B."/>
            <person name="Baker S."/>
            <person name="Barry K."/>
            <person name="Bills G."/>
            <person name="Bluhm B."/>
            <person name="Cannon C."/>
            <person name="Castanera R."/>
            <person name="Culley D."/>
            <person name="Daum C."/>
            <person name="Ezra D."/>
            <person name="Gonzalez J."/>
            <person name="Henrissat B."/>
            <person name="Kuo A."/>
            <person name="Liang C."/>
            <person name="Lipzen A."/>
            <person name="Lutzoni F."/>
            <person name="Magnuson J."/>
            <person name="Mondo S."/>
            <person name="Nolan M."/>
            <person name="Ohm R."/>
            <person name="Pangilinan J."/>
            <person name="Park H.-J."/>
            <person name="Ramirez L."/>
            <person name="Alfaro M."/>
            <person name="Sun H."/>
            <person name="Tritt A."/>
            <person name="Yoshinaga Y."/>
            <person name="Zwiers L.-H."/>
            <person name="Turgeon B."/>
            <person name="Goodwin S."/>
            <person name="Spatafora J."/>
            <person name="Crous P."/>
            <person name="Grigoriev I."/>
        </authorList>
    </citation>
    <scope>NUCLEOTIDE SEQUENCE</scope>
    <source>
        <strain evidence="7">Tuck. ex Michener</strain>
    </source>
</reference>
<dbReference type="Gene3D" id="3.40.50.1820">
    <property type="entry name" value="alpha/beta hydrolase"/>
    <property type="match status" value="1"/>
</dbReference>
<evidence type="ECO:0000313" key="8">
    <source>
        <dbReference type="Proteomes" id="UP000800092"/>
    </source>
</evidence>
<dbReference type="GO" id="GO:0006508">
    <property type="term" value="P:proteolysis"/>
    <property type="evidence" value="ECO:0007669"/>
    <property type="project" value="InterPro"/>
</dbReference>
<proteinExistence type="predicted"/>
<evidence type="ECO:0000256" key="3">
    <source>
        <dbReference type="ARBA" id="ARBA00032284"/>
    </source>
</evidence>
<dbReference type="Proteomes" id="UP000800092">
    <property type="component" value="Unassembled WGS sequence"/>
</dbReference>
<dbReference type="OrthoDB" id="43744at2759"/>
<evidence type="ECO:0000256" key="5">
    <source>
        <dbReference type="ARBA" id="ARBA00045885"/>
    </source>
</evidence>
<dbReference type="InterPro" id="IPR002471">
    <property type="entry name" value="Pept_S9_AS"/>
</dbReference>
<organism evidence="7 8">
    <name type="scientific">Viridothelium virens</name>
    <name type="common">Speckled blister lichen</name>
    <name type="synonym">Trypethelium virens</name>
    <dbReference type="NCBI Taxonomy" id="1048519"/>
    <lineage>
        <taxon>Eukaryota</taxon>
        <taxon>Fungi</taxon>
        <taxon>Dikarya</taxon>
        <taxon>Ascomycota</taxon>
        <taxon>Pezizomycotina</taxon>
        <taxon>Dothideomycetes</taxon>
        <taxon>Dothideomycetes incertae sedis</taxon>
        <taxon>Trypetheliales</taxon>
        <taxon>Trypetheliaceae</taxon>
        <taxon>Viridothelium</taxon>
    </lineage>
</organism>
<dbReference type="InterPro" id="IPR001375">
    <property type="entry name" value="Peptidase_S9_cat"/>
</dbReference>
<gene>
    <name evidence="7" type="ORF">EV356DRAFT_438060</name>
</gene>
<evidence type="ECO:0000259" key="6">
    <source>
        <dbReference type="Pfam" id="PF00326"/>
    </source>
</evidence>
<accession>A0A6A6HPS4</accession>
<dbReference type="Pfam" id="PF00326">
    <property type="entry name" value="Peptidase_S9"/>
    <property type="match status" value="1"/>
</dbReference>
<dbReference type="InterPro" id="IPR011042">
    <property type="entry name" value="6-blade_b-propeller_TolB-like"/>
</dbReference>
<evidence type="ECO:0000256" key="4">
    <source>
        <dbReference type="ARBA" id="ARBA00032596"/>
    </source>
</evidence>
<dbReference type="PANTHER" id="PTHR43056">
    <property type="entry name" value="PEPTIDASE S9 PROLYL OLIGOPEPTIDASE"/>
    <property type="match status" value="1"/>
</dbReference>
<dbReference type="SUPFAM" id="SSF82171">
    <property type="entry name" value="DPP6 N-terminal domain-like"/>
    <property type="match status" value="1"/>
</dbReference>